<feature type="region of interest" description="Disordered" evidence="6">
    <location>
        <begin position="1616"/>
        <end position="1655"/>
    </location>
</feature>
<feature type="domain" description="HYDIN/VesB/CFA65-like Ig-like" evidence="8">
    <location>
        <begin position="461"/>
        <end position="560"/>
    </location>
</feature>
<dbReference type="Pfam" id="PF24291">
    <property type="entry name" value="Ig_CFAP65"/>
    <property type="match status" value="1"/>
</dbReference>
<gene>
    <name evidence="10" type="ORF">MGAL_10B001985</name>
</gene>
<organism evidence="10 11">
    <name type="scientific">Mytilus galloprovincialis</name>
    <name type="common">Mediterranean mussel</name>
    <dbReference type="NCBI Taxonomy" id="29158"/>
    <lineage>
        <taxon>Eukaryota</taxon>
        <taxon>Metazoa</taxon>
        <taxon>Spiralia</taxon>
        <taxon>Lophotrochozoa</taxon>
        <taxon>Mollusca</taxon>
        <taxon>Bivalvia</taxon>
        <taxon>Autobranchia</taxon>
        <taxon>Pteriomorphia</taxon>
        <taxon>Mytilida</taxon>
        <taxon>Mytiloidea</taxon>
        <taxon>Mytilidae</taxon>
        <taxon>Mytilinae</taxon>
        <taxon>Mytilus</taxon>
    </lineage>
</organism>
<dbReference type="Gene3D" id="2.60.40.10">
    <property type="entry name" value="Immunoglobulins"/>
    <property type="match status" value="12"/>
</dbReference>
<feature type="compositionally biased region" description="Basic and acidic residues" evidence="6">
    <location>
        <begin position="2452"/>
        <end position="2470"/>
    </location>
</feature>
<evidence type="ECO:0000256" key="3">
    <source>
        <dbReference type="ARBA" id="ARBA00022490"/>
    </source>
</evidence>
<evidence type="ECO:0000313" key="11">
    <source>
        <dbReference type="Proteomes" id="UP000596742"/>
    </source>
</evidence>
<evidence type="ECO:0000259" key="9">
    <source>
        <dbReference type="Pfam" id="PF24291"/>
    </source>
</evidence>
<feature type="region of interest" description="Disordered" evidence="6">
    <location>
        <begin position="2534"/>
        <end position="2612"/>
    </location>
</feature>
<name>A0A8B6ER63_MYTGA</name>
<feature type="compositionally biased region" description="Basic and acidic residues" evidence="6">
    <location>
        <begin position="2403"/>
        <end position="2414"/>
    </location>
</feature>
<reference evidence="10" key="1">
    <citation type="submission" date="2018-11" db="EMBL/GenBank/DDBJ databases">
        <authorList>
            <person name="Alioto T."/>
            <person name="Alioto T."/>
        </authorList>
    </citation>
    <scope>NUCLEOTIDE SEQUENCE</scope>
</reference>
<dbReference type="PANTHER" id="PTHR23053:SF0">
    <property type="entry name" value="HYDROCEPHALUS-INDUCING PROTEIN HOMOLOG"/>
    <property type="match status" value="1"/>
</dbReference>
<dbReference type="GO" id="GO:1904158">
    <property type="term" value="P:axonemal central apparatus assembly"/>
    <property type="evidence" value="ECO:0007669"/>
    <property type="project" value="TreeGrafter"/>
</dbReference>
<evidence type="ECO:0000256" key="6">
    <source>
        <dbReference type="SAM" id="MobiDB-lite"/>
    </source>
</evidence>
<dbReference type="EMBL" id="UYJE01005485">
    <property type="protein sequence ID" value="VDI37740.1"/>
    <property type="molecule type" value="Genomic_DNA"/>
</dbReference>
<protein>
    <submittedName>
        <fullName evidence="10">Hydrocephalus-inducing protein</fullName>
    </submittedName>
</protein>
<feature type="region of interest" description="Disordered" evidence="6">
    <location>
        <begin position="2310"/>
        <end position="2350"/>
    </location>
</feature>
<dbReference type="InterPro" id="IPR027417">
    <property type="entry name" value="P-loop_NTPase"/>
</dbReference>
<comment type="caution">
    <text evidence="10">The sequence shown here is derived from an EMBL/GenBank/DDBJ whole genome shotgun (WGS) entry which is preliminary data.</text>
</comment>
<evidence type="ECO:0000256" key="5">
    <source>
        <dbReference type="ARBA" id="ARBA00023273"/>
    </source>
</evidence>
<feature type="domain" description="CFAP65 tenth Ig-like" evidence="9">
    <location>
        <begin position="1820"/>
        <end position="1888"/>
    </location>
</feature>
<evidence type="ECO:0000313" key="10">
    <source>
        <dbReference type="EMBL" id="VDI37740.1"/>
    </source>
</evidence>
<dbReference type="InterPro" id="IPR053879">
    <property type="entry name" value="HYDIN_VesB_CFA65-like_Ig"/>
</dbReference>
<feature type="compositionally biased region" description="Basic and acidic residues" evidence="6">
    <location>
        <begin position="2477"/>
        <end position="2506"/>
    </location>
</feature>
<dbReference type="PANTHER" id="PTHR23053">
    <property type="entry name" value="DLEC1 DELETED IN LUNG AND ESOPHAGEAL CANCER 1"/>
    <property type="match status" value="1"/>
</dbReference>
<evidence type="ECO:0000256" key="2">
    <source>
        <dbReference type="ARBA" id="ARBA00004496"/>
    </source>
</evidence>
<dbReference type="GO" id="GO:0005930">
    <property type="term" value="C:axoneme"/>
    <property type="evidence" value="ECO:0007669"/>
    <property type="project" value="TreeGrafter"/>
</dbReference>
<sequence>MPLGPFGEVVGTTNTLEALGPDAANYKSKVIAPRNPKLLKGDEEENKMTPSQFMFDMQMDTEQKLANTHTMKIPRKVELLDMADTSLQKFSQVNIDEPMFQPYPSEVTFQNFEPYQVYEVPLILRNNDKVPRLVKVTQADSPYFKVISPHDVGHKVGPGLPTTFRIQFKPEEKKDYNHELVCITEREKFVVPVRAIGSRAVLDFTDNIHFPPGPVKYAHSRTYLVRNIGNMEAKFTLSTEKPFSVTPEIGTLPVQESMQVTVEYNPQKTGDHNSELVVSYDTGENVYISLYGAAQNSSVRLDKNTIKMENTYISMANQRTVTIHNRSDVICHFRWTKYNTQEQEDEEKALAISAVQRDENNDKKSFWEEVMKDPTLQDKVSILTRTFHNKKMVIDKDSMLFDDQELKIEPVEGDIWPNTSFDINVIFKPREARSYILSAFCDVTGRETFLPLRVKGEGVGPSVKFSFDTLDLGNIFIGSKHTYEIILANHGDIDAIYSVLPKHTIFGPCFTFDPSEGIVMPGGHQAIAINFTSPYLGDFEETFSFQVDGQPDQIQVKFCGTVIGPTFQFDVPRLKFGTISYGFLNTQSCTLMNTSLVPMKFTLRVPGDGIAESICGTSDLDSNRSQMGSPAPIATRAGPPKEFEILPESGILQPQSEVRITVNFISNTIKKYEMNLVVDVENVGEEILSLPIYAKCVVPPITVLSPILDYGRCFLRHPYEHSVKLHNDTDLPAKYELLTQSVNEDTPITYTSPKMKGIVEPHSLTEVPMIIQSQMLDEQDIIGQFAIFGSPDPPLPVHIACIGEGPVVHISPQDIDWGIIPVLSDRPMKVVLSNESLIPAKFTAHMVRPKSAFRVEPQEGEIGPEKRLEITVTANLDDSVRFQDKLQINFIESQVRQIPLVGYGQGTTIVSEPKLTSTFDLGPNFSNRPLKKTIMLTNKGRRHQQLVWSTDGFPSLGKGKKALAEYKPLDMKFRNVPPPQEPPRPVFKINPNRFDLPPGTSMEMNIEGFVESPKYIKERLLCHAIIGRQGGKELIMRVDLSADFISPLLEFSTKSVYFRVDKKPDDELSLQTRELKIMNVSTLPLTTGLKLKYPFQIIQDDGSETSEMEVHLDVGKAYMLRIQFDPAYKDDLHIRTIDEILHVTYKEHPHIDYIALRGEVYFPNIDFEKSVVDFGCILNDTEVTRYINITNNSPMEVHYKWSFLVGDQPLTEIRAPAKPATFLEEIKEEEDAGGDGDAKIEVLVSQPTEEQINVDEKSEVESTKEEDIPKETEEPVQGEQEIIKEPETQDDISDNRMAPDSPRGSPTGGSPRDDEDQLEKGQLESQEAPEGGLDKNKTEDTMLSLASLRDIVYEEDPLKTNRALSQLLEDTDTAEEIGIEEVFDILPLYGYLQPGDTEQVTMTFYGHAHIWGQVKAICEIKGGPTYEIMLTGEASLVDYKFDCKEIDFGKQMYDHVASAEIKLINTGKVGFDFCGIGMDPALAKKPKPGSPIMVPHAGYIEPMSEQTLVVKYLPGAPEDFKKNVITISGTGVFPRISLDLPRTVDSEGHYDQLVQNAKDNLTKSGKIKLTERAHTPVLPSSNRLQPEIMAQGDIIAQPHEIDIQMEVENLTVKEFSHELSQHTSRPDLYDPAPPDSNESRDTQTEHKPKKKKQKPRLPEYVLDFGYVVLGTVKDHIVKASNTGWSPVSFQVEHDDIHHYGFHVELDKVKNLPGAPDHETVVFNVNFDPRGANLSLGSVETVVNINIINGPIIPIRLKANVTMPDMEISEDTLDFSDVNCGECKVITVQLYNSQHVKCEWNSNPTEKDRKADKHVPMHLRRKMRNEKQKPRHFEIMPPTGVLMPGQRLNVQVKFMPTEEKFYEQRIPIRIAQSSQRILLLCRGQGLEPRLEFEKSLVEFGPILPHSVGDEQEITIKNPCSYPIEFYNLEFDSQYLEEEKVLRLMKGYDEYNTILLPPRNSGDRLPHELLDYYDEQMKKLEESERARKEALEAAEAARKELDDGEGSEGDDKDDSDERTEAALGTSRLGSEPAGDLLDSARKEESDEAQDSASSIGVGELEITPVSAAIARHLGIDLSPEGKAARNRRGICVIVHGAPMSGKTSTAISLAKKYEAAILTVDQIVVDAISSGNTPSGMKARALCQEAARKRLEELKLLEGDEAEKKPGGLSIEQLTAHTQGTNVKGKDKHHQGSLAGAKTGINTSSIDGATGSQVPSSPPPLAAPIARRLSVSASVAGEEGLMSCVLPEDLLVEILSERLQLNDCHRGVVFDGLETLFAQNLYTTAHAILRSLNNRRFIYFISLKLDYAKLKEQEKKSQEEKERNERLKEEQDRIRLEEMSEDEYDALSEEEKAAVDRKRLDIKKERIRKEMEERMERERIEREREEEIKRIQDEEKSKKKGRKGPAKEEGKQDGKKSAAPTGPAGKNSSMDRVTKGKGGKDDDHHAGKQASQIERPESHQTEKSDSNVDDGKKGKKKDGKKDGKEKGDKEKVDVSAEEQPKEVPKESDILLMQRFRTFEHGQKDINEMLEFWDRTTLSLRRPPTPSEKSEEDQQHHPQSGKSKGKKGEKHDKEKAEKERQKQLQKENEEKAAKEAAAAQGEGQEQEMVVEEKEDDGIGLPHIVVDCSDKSTPVYQKVIGCGKFPSMEEVLDGLGMGPKGPPVPPPADFSVIPYPVKRKAPPVSEFGGRYIFIASSADDPNVGVPESSGTEPEEEKSVTPDKGKEDHTTPTKGKASKDKSGGKDTAKGERKKSAERKSTSKTEKRRPSVNVQSPPPGAVTPVSDGDNISMSGDGMAVGDSKTPKLTIFRWIVPANGEVVVRLRFQSEELGQFDQTLNFEIVGTRRRYQLFCRGVCAFPSISREPRIVFPSRKKTKKTNEICHKKYILSTETFEFGPLLNSRPRTGYKEGKHPAYMEHLNVTNTSPLEADISFCFFKDSKSETFILEPPTMLLKSGESQKLTIWAYPCKVGRIDDSIVCCIRENPEPVVFKIACDSFNPELDLNTKDFRFESVRLYRKEIRTIHMRNNTQLPVVWKVTGIEQLGDDFTLSADHGVIDPLQEYPLHAYFRAMKPLNTTQQKKIRLEIHDQEGVHPLSTENLTVHYEPYDISVDMSFNNKGDHGSDGGGLDLGIIHVGEEKKCTCALKNRGKYEVGYNFIKKDCDPANPNAASLFTITPDHGNLSSADRPTQPTIIFKSDKELVIKDQPILSCQVIDLKVGDEGEIIGVIPIKVSAKVLFPKYEIQPANDINFGSLLINNKKEGQSRFEIHNRGEFDFKFIISKMQKEDKQAGGRGNRP</sequence>
<feature type="domain" description="HYDIN/VesB/CFA65-like Ig-like" evidence="8">
    <location>
        <begin position="200"/>
        <end position="293"/>
    </location>
</feature>
<dbReference type="OrthoDB" id="442692at2759"/>
<feature type="region of interest" description="Disordered" evidence="6">
    <location>
        <begin position="1979"/>
        <end position="2055"/>
    </location>
</feature>
<feature type="compositionally biased region" description="Basic and acidic residues" evidence="6">
    <location>
        <begin position="2430"/>
        <end position="2444"/>
    </location>
</feature>
<dbReference type="SUPFAM" id="SSF52540">
    <property type="entry name" value="P-loop containing nucleoside triphosphate hydrolases"/>
    <property type="match status" value="1"/>
</dbReference>
<feature type="domain" description="Hydin adenylate kinase-like" evidence="7">
    <location>
        <begin position="2090"/>
        <end position="2271"/>
    </location>
</feature>
<dbReference type="Gene3D" id="3.40.50.300">
    <property type="entry name" value="P-loop containing nucleotide triphosphate hydrolases"/>
    <property type="match status" value="1"/>
</dbReference>
<feature type="compositionally biased region" description="Acidic residues" evidence="6">
    <location>
        <begin position="2337"/>
        <end position="2346"/>
    </location>
</feature>
<feature type="compositionally biased region" description="Basic and acidic residues" evidence="6">
    <location>
        <begin position="1979"/>
        <end position="1999"/>
    </location>
</feature>
<evidence type="ECO:0000256" key="4">
    <source>
        <dbReference type="ARBA" id="ARBA00023069"/>
    </source>
</evidence>
<evidence type="ECO:0000256" key="1">
    <source>
        <dbReference type="ARBA" id="ARBA00004138"/>
    </source>
</evidence>
<feature type="compositionally biased region" description="Basic and acidic residues" evidence="6">
    <location>
        <begin position="2310"/>
        <end position="2336"/>
    </location>
</feature>
<keyword evidence="4" id="KW-0969">Cilium</keyword>
<keyword evidence="3" id="KW-0963">Cytoplasm</keyword>
<dbReference type="Pfam" id="PF17213">
    <property type="entry name" value="Hydin_ADK"/>
    <property type="match status" value="1"/>
</dbReference>
<keyword evidence="11" id="KW-1185">Reference proteome</keyword>
<accession>A0A8B6ER63</accession>
<dbReference type="Proteomes" id="UP000596742">
    <property type="component" value="Unassembled WGS sequence"/>
</dbReference>
<feature type="region of interest" description="Disordered" evidence="6">
    <location>
        <begin position="2694"/>
        <end position="2796"/>
    </location>
</feature>
<comment type="subcellular location">
    <subcellularLocation>
        <location evidence="1">Cell projection</location>
        <location evidence="1">Cilium</location>
    </subcellularLocation>
    <subcellularLocation>
        <location evidence="2">Cytoplasm</location>
    </subcellularLocation>
</comment>
<dbReference type="InterPro" id="IPR033768">
    <property type="entry name" value="Hydin_ADK"/>
</dbReference>
<feature type="compositionally biased region" description="Basic and acidic residues" evidence="6">
    <location>
        <begin position="1616"/>
        <end position="1628"/>
    </location>
</feature>
<feature type="compositionally biased region" description="Basic and acidic residues" evidence="6">
    <location>
        <begin position="2369"/>
        <end position="2395"/>
    </location>
</feature>
<dbReference type="GO" id="GO:0003341">
    <property type="term" value="P:cilium movement"/>
    <property type="evidence" value="ECO:0007669"/>
    <property type="project" value="TreeGrafter"/>
</dbReference>
<feature type="region of interest" description="Disordered" evidence="6">
    <location>
        <begin position="1244"/>
        <end position="1340"/>
    </location>
</feature>
<evidence type="ECO:0000259" key="8">
    <source>
        <dbReference type="Pfam" id="PF22544"/>
    </source>
</evidence>
<feature type="compositionally biased region" description="Basic and acidic residues" evidence="6">
    <location>
        <begin position="2566"/>
        <end position="2591"/>
    </location>
</feature>
<feature type="compositionally biased region" description="Basic and acidic residues" evidence="6">
    <location>
        <begin position="1254"/>
        <end position="1273"/>
    </location>
</feature>
<feature type="region of interest" description="Disordered" evidence="6">
    <location>
        <begin position="2179"/>
        <end position="2198"/>
    </location>
</feature>
<dbReference type="InterPro" id="IPR033305">
    <property type="entry name" value="Hydin-like"/>
</dbReference>
<keyword evidence="5" id="KW-0966">Cell projection</keyword>
<feature type="region of interest" description="Disordered" evidence="6">
    <location>
        <begin position="2369"/>
        <end position="2508"/>
    </location>
</feature>
<dbReference type="InterPro" id="IPR013783">
    <property type="entry name" value="Ig-like_fold"/>
</dbReference>
<feature type="compositionally biased region" description="Acidic residues" evidence="6">
    <location>
        <begin position="2601"/>
        <end position="2612"/>
    </location>
</feature>
<feature type="compositionally biased region" description="Acidic residues" evidence="6">
    <location>
        <begin position="2000"/>
        <end position="2015"/>
    </location>
</feature>
<dbReference type="Pfam" id="PF22544">
    <property type="entry name" value="HYDIN_VesB_CFA65-like_Ig"/>
    <property type="match status" value="2"/>
</dbReference>
<feature type="compositionally biased region" description="Basic and acidic residues" evidence="6">
    <location>
        <begin position="2712"/>
        <end position="2763"/>
    </location>
</feature>
<evidence type="ECO:0000259" key="7">
    <source>
        <dbReference type="Pfam" id="PF17213"/>
    </source>
</evidence>
<dbReference type="InterPro" id="IPR056305">
    <property type="entry name" value="Ig_CFAP65_10th"/>
</dbReference>
<proteinExistence type="predicted"/>
<feature type="compositionally biased region" description="Basic and acidic residues" evidence="6">
    <location>
        <begin position="1637"/>
        <end position="1646"/>
    </location>
</feature>